<sequence>MGELAISKGFAYNHGNRWMAKPDELIEYRDIKTLGGFYLL</sequence>
<protein>
    <submittedName>
        <fullName evidence="1">Uncharacterized protein</fullName>
    </submittedName>
</protein>
<organism evidence="1 2">
    <name type="scientific">Coleofasciculus chthonoplastes PCC 7420</name>
    <dbReference type="NCBI Taxonomy" id="118168"/>
    <lineage>
        <taxon>Bacteria</taxon>
        <taxon>Bacillati</taxon>
        <taxon>Cyanobacteriota</taxon>
        <taxon>Cyanophyceae</taxon>
        <taxon>Coleofasciculales</taxon>
        <taxon>Coleofasciculaceae</taxon>
        <taxon>Coleofasciculus</taxon>
    </lineage>
</organism>
<keyword evidence="2" id="KW-1185">Reference proteome</keyword>
<evidence type="ECO:0000313" key="1">
    <source>
        <dbReference type="EMBL" id="EDX77970.1"/>
    </source>
</evidence>
<reference evidence="1 2" key="1">
    <citation type="submission" date="2008-07" db="EMBL/GenBank/DDBJ databases">
        <authorList>
            <person name="Tandeau de Marsac N."/>
            <person name="Ferriera S."/>
            <person name="Johnson J."/>
            <person name="Kravitz S."/>
            <person name="Beeson K."/>
            <person name="Sutton G."/>
            <person name="Rogers Y.-H."/>
            <person name="Friedman R."/>
            <person name="Frazier M."/>
            <person name="Venter J.C."/>
        </authorList>
    </citation>
    <scope>NUCLEOTIDE SEQUENCE [LARGE SCALE GENOMIC DNA]</scope>
    <source>
        <strain evidence="1 2">PCC 7420</strain>
    </source>
</reference>
<dbReference type="AlphaFoldDB" id="B4VJG4"/>
<dbReference type="EMBL" id="DS989842">
    <property type="protein sequence ID" value="EDX77970.1"/>
    <property type="molecule type" value="Genomic_DNA"/>
</dbReference>
<gene>
    <name evidence="1" type="ORF">MC7420_7708</name>
</gene>
<name>B4VJG4_9CYAN</name>
<evidence type="ECO:0000313" key="2">
    <source>
        <dbReference type="Proteomes" id="UP000003835"/>
    </source>
</evidence>
<dbReference type="STRING" id="118168.MC7420_7708"/>
<dbReference type="HOGENOM" id="CLU_3287909_0_0_3"/>
<proteinExistence type="predicted"/>
<dbReference type="Proteomes" id="UP000003835">
    <property type="component" value="Unassembled WGS sequence"/>
</dbReference>
<accession>B4VJG4</accession>